<accession>A0A9P4I7E2</accession>
<proteinExistence type="predicted"/>
<sequence>MNLHFQEQSHPLIPITQHFQQAFNSYRLQKMLLKFMPTVALTAAILHGVSAEPIAFSPRNELFARAAPTCQLGLIAFVYKTSDCDTVGSAGIIEYKPTINQCTSNLAENVISIYASAVGTSTYNCQVFGWSGPNCQSASSNANNNGAELSSSQFTTAAQNYGVCASLNVMKVTTPVKSFKICCAAPGTTITCPIG</sequence>
<dbReference type="EMBL" id="ML978134">
    <property type="protein sequence ID" value="KAF2094507.1"/>
    <property type="molecule type" value="Genomic_DNA"/>
</dbReference>
<comment type="caution">
    <text evidence="1">The sequence shown here is derived from an EMBL/GenBank/DDBJ whole genome shotgun (WGS) entry which is preliminary data.</text>
</comment>
<dbReference type="AlphaFoldDB" id="A0A9P4I7E2"/>
<protein>
    <submittedName>
        <fullName evidence="1">Uncharacterized protein</fullName>
    </submittedName>
</protein>
<dbReference type="Proteomes" id="UP000799772">
    <property type="component" value="Unassembled WGS sequence"/>
</dbReference>
<keyword evidence="2" id="KW-1185">Reference proteome</keyword>
<organism evidence="1 2">
    <name type="scientific">Rhizodiscina lignyota</name>
    <dbReference type="NCBI Taxonomy" id="1504668"/>
    <lineage>
        <taxon>Eukaryota</taxon>
        <taxon>Fungi</taxon>
        <taxon>Dikarya</taxon>
        <taxon>Ascomycota</taxon>
        <taxon>Pezizomycotina</taxon>
        <taxon>Dothideomycetes</taxon>
        <taxon>Pleosporomycetidae</taxon>
        <taxon>Aulographales</taxon>
        <taxon>Rhizodiscinaceae</taxon>
        <taxon>Rhizodiscina</taxon>
    </lineage>
</organism>
<evidence type="ECO:0000313" key="1">
    <source>
        <dbReference type="EMBL" id="KAF2094507.1"/>
    </source>
</evidence>
<evidence type="ECO:0000313" key="2">
    <source>
        <dbReference type="Proteomes" id="UP000799772"/>
    </source>
</evidence>
<gene>
    <name evidence="1" type="ORF">NA57DRAFT_80311</name>
</gene>
<name>A0A9P4I7E2_9PEZI</name>
<reference evidence="1" key="1">
    <citation type="journal article" date="2020" name="Stud. Mycol.">
        <title>101 Dothideomycetes genomes: a test case for predicting lifestyles and emergence of pathogens.</title>
        <authorList>
            <person name="Haridas S."/>
            <person name="Albert R."/>
            <person name="Binder M."/>
            <person name="Bloem J."/>
            <person name="Labutti K."/>
            <person name="Salamov A."/>
            <person name="Andreopoulos B."/>
            <person name="Baker S."/>
            <person name="Barry K."/>
            <person name="Bills G."/>
            <person name="Bluhm B."/>
            <person name="Cannon C."/>
            <person name="Castanera R."/>
            <person name="Culley D."/>
            <person name="Daum C."/>
            <person name="Ezra D."/>
            <person name="Gonzalez J."/>
            <person name="Henrissat B."/>
            <person name="Kuo A."/>
            <person name="Liang C."/>
            <person name="Lipzen A."/>
            <person name="Lutzoni F."/>
            <person name="Magnuson J."/>
            <person name="Mondo S."/>
            <person name="Nolan M."/>
            <person name="Ohm R."/>
            <person name="Pangilinan J."/>
            <person name="Park H.-J."/>
            <person name="Ramirez L."/>
            <person name="Alfaro M."/>
            <person name="Sun H."/>
            <person name="Tritt A."/>
            <person name="Yoshinaga Y."/>
            <person name="Zwiers L.-H."/>
            <person name="Turgeon B."/>
            <person name="Goodwin S."/>
            <person name="Spatafora J."/>
            <person name="Crous P."/>
            <person name="Grigoriev I."/>
        </authorList>
    </citation>
    <scope>NUCLEOTIDE SEQUENCE</scope>
    <source>
        <strain evidence="1">CBS 133067</strain>
    </source>
</reference>